<dbReference type="AlphaFoldDB" id="A0A1V5MII4"/>
<evidence type="ECO:0000313" key="1">
    <source>
        <dbReference type="EMBL" id="OPZ93043.1"/>
    </source>
</evidence>
<reference evidence="1" key="1">
    <citation type="submission" date="2017-02" db="EMBL/GenBank/DDBJ databases">
        <title>Delving into the versatile metabolic prowess of the omnipresent phylum Bacteroidetes.</title>
        <authorList>
            <person name="Nobu M.K."/>
            <person name="Mei R."/>
            <person name="Narihiro T."/>
            <person name="Kuroda K."/>
            <person name="Liu W.-T."/>
        </authorList>
    </citation>
    <scope>NUCLEOTIDE SEQUENCE</scope>
    <source>
        <strain evidence="1">ADurb.Bin417</strain>
    </source>
</reference>
<accession>A0A1V5MII4</accession>
<sequence length="232" mass="25321">MESWTPGWPLTRTRRVTFWAVSSTAAMSFSRTGTPLMSAITVSRSCSRLPYSPGVRMITSCWPRSTVPEGRVMFPALMEFSTWSSGTPSDLTRSAFKLIRISRSRPPITSRAATPGTRSMRYLICSSMIRRTWIGSRLLEAPMTRIGMLDGSNFLSVGRSISSGSRLITRSRRSRTSLAALSRFVPQANETRTRLLPSADSDEISSTPGTALMASSIGRVTSSSTSSGLAFS</sequence>
<comment type="caution">
    <text evidence="1">The sequence shown here is derived from an EMBL/GenBank/DDBJ whole genome shotgun (WGS) entry which is preliminary data.</text>
</comment>
<name>A0A1V5MII4_UNCT6</name>
<dbReference type="Proteomes" id="UP000485484">
    <property type="component" value="Unassembled WGS sequence"/>
</dbReference>
<dbReference type="EMBL" id="MWAK01000048">
    <property type="protein sequence ID" value="OPZ93043.1"/>
    <property type="molecule type" value="Genomic_DNA"/>
</dbReference>
<proteinExistence type="predicted"/>
<organism evidence="1">
    <name type="scientific">candidate division TA06 bacterium ADurb.Bin417</name>
    <dbReference type="NCBI Taxonomy" id="1852828"/>
    <lineage>
        <taxon>Bacteria</taxon>
        <taxon>Bacteria division TA06</taxon>
    </lineage>
</organism>
<protein>
    <submittedName>
        <fullName evidence="1">Uncharacterized protein</fullName>
    </submittedName>
</protein>
<gene>
    <name evidence="1" type="ORF">BWY73_00510</name>
</gene>